<name>A0A2Z6IB84_9BURK</name>
<dbReference type="RefSeq" id="WP_120177367.1">
    <property type="nucleotide sequence ID" value="NZ_AP018786.1"/>
</dbReference>
<evidence type="ECO:0000259" key="10">
    <source>
        <dbReference type="PROSITE" id="PS51379"/>
    </source>
</evidence>
<dbReference type="AlphaFoldDB" id="A0A2Z6IB84"/>
<dbReference type="Proteomes" id="UP000271003">
    <property type="component" value="Chromosome"/>
</dbReference>
<keyword evidence="8" id="KW-0408">Iron</keyword>
<dbReference type="KEGG" id="sutt:SUTMEG_16920"/>
<evidence type="ECO:0000313" key="12">
    <source>
        <dbReference type="Proteomes" id="UP000271003"/>
    </source>
</evidence>
<evidence type="ECO:0000256" key="8">
    <source>
        <dbReference type="ARBA" id="ARBA00023004"/>
    </source>
</evidence>
<keyword evidence="5" id="KW-0479">Metal-binding</keyword>
<dbReference type="OrthoDB" id="9779457at2"/>
<dbReference type="NCBIfam" id="TIGR02951">
    <property type="entry name" value="DMSO_dmsB"/>
    <property type="match status" value="1"/>
</dbReference>
<feature type="domain" description="4Fe-4S ferredoxin-type" evidence="10">
    <location>
        <begin position="60"/>
        <end position="90"/>
    </location>
</feature>
<keyword evidence="6" id="KW-0677">Repeat</keyword>
<keyword evidence="12" id="KW-1185">Reference proteome</keyword>
<dbReference type="PANTHER" id="PTHR43177:SF5">
    <property type="entry name" value="ANAEROBIC DIMETHYL SULFOXIDE REDUCTASE CHAIN B-RELATED"/>
    <property type="match status" value="1"/>
</dbReference>
<comment type="function">
    <text evidence="2">Electron transfer subunit of the terminal reductase during anaerobic growth on various sulfoxide and N-oxide compounds.</text>
</comment>
<gene>
    <name evidence="11" type="ORF">SUTMEG_16920</name>
</gene>
<reference evidence="11 12" key="1">
    <citation type="journal article" date="2018" name="Int. J. Syst. Evol. Microbiol.">
        <title>Mesosutterella multiformis gen. nov., sp. nov., a member of the family Sutterellaceae and Sutterella megalosphaeroides sp. nov., isolated from human faeces.</title>
        <authorList>
            <person name="Sakamoto M."/>
            <person name="Ikeyama N."/>
            <person name="Kunihiro T."/>
            <person name="Iino T."/>
            <person name="Yuki M."/>
            <person name="Ohkuma M."/>
        </authorList>
    </citation>
    <scope>NUCLEOTIDE SEQUENCE [LARGE SCALE GENOMIC DNA]</scope>
    <source>
        <strain evidence="11 12">6FBBBH3</strain>
    </source>
</reference>
<keyword evidence="3" id="KW-0813">Transport</keyword>
<dbReference type="GO" id="GO:0051539">
    <property type="term" value="F:4 iron, 4 sulfur cluster binding"/>
    <property type="evidence" value="ECO:0007669"/>
    <property type="project" value="UniProtKB-KW"/>
</dbReference>
<feature type="domain" description="4Fe-4S ferredoxin-type" evidence="10">
    <location>
        <begin position="92"/>
        <end position="121"/>
    </location>
</feature>
<evidence type="ECO:0000256" key="7">
    <source>
        <dbReference type="ARBA" id="ARBA00022982"/>
    </source>
</evidence>
<keyword evidence="9" id="KW-0411">Iron-sulfur</keyword>
<dbReference type="Pfam" id="PF13247">
    <property type="entry name" value="Fer4_11"/>
    <property type="match status" value="1"/>
</dbReference>
<dbReference type="InterPro" id="IPR014297">
    <property type="entry name" value="DMSO_DmsB"/>
</dbReference>
<protein>
    <submittedName>
        <fullName evidence="11">Dimethylsulfoxide reductase, chain B</fullName>
    </submittedName>
</protein>
<evidence type="ECO:0000256" key="6">
    <source>
        <dbReference type="ARBA" id="ARBA00022737"/>
    </source>
</evidence>
<dbReference type="InterPro" id="IPR050954">
    <property type="entry name" value="ET_IronSulfur_Cluster-Binding"/>
</dbReference>
<dbReference type="InterPro" id="IPR017900">
    <property type="entry name" value="4Fe4S_Fe_S_CS"/>
</dbReference>
<evidence type="ECO:0000256" key="5">
    <source>
        <dbReference type="ARBA" id="ARBA00022723"/>
    </source>
</evidence>
<dbReference type="EMBL" id="AP018786">
    <property type="protein sequence ID" value="BBF23801.1"/>
    <property type="molecule type" value="Genomic_DNA"/>
</dbReference>
<keyword evidence="4" id="KW-0004">4Fe-4S</keyword>
<sequence length="207" mass="22489">MKQLGFFIDTSKCTGCKTCTVACKDAHNLPEGVNFRRVLEYAGGSWRQDRMTGAWHQNVFAYYLSISCNHCGDPACVKACPTKAHHKRSEDGLVVIDREKCIGCGMCAKACPYGAPQFDAAAHKMVKCDGCLDRLEKGLAPICVESCTQRAIEFGDIEELRKKHGELAAIGPLPDPAQTKPALVVKAPKTVSKAELKGEAEGTVYTH</sequence>
<organism evidence="11 12">
    <name type="scientific">Sutterella megalosphaeroides</name>
    <dbReference type="NCBI Taxonomy" id="2494234"/>
    <lineage>
        <taxon>Bacteria</taxon>
        <taxon>Pseudomonadati</taxon>
        <taxon>Pseudomonadota</taxon>
        <taxon>Betaproteobacteria</taxon>
        <taxon>Burkholderiales</taxon>
        <taxon>Sutterellaceae</taxon>
        <taxon>Sutterella</taxon>
    </lineage>
</organism>
<proteinExistence type="predicted"/>
<evidence type="ECO:0000313" key="11">
    <source>
        <dbReference type="EMBL" id="BBF23801.1"/>
    </source>
</evidence>
<evidence type="ECO:0000256" key="9">
    <source>
        <dbReference type="ARBA" id="ARBA00023014"/>
    </source>
</evidence>
<dbReference type="Gene3D" id="3.30.70.20">
    <property type="match status" value="2"/>
</dbReference>
<feature type="domain" description="4Fe-4S ferredoxin-type" evidence="10">
    <location>
        <begin position="4"/>
        <end position="32"/>
    </location>
</feature>
<evidence type="ECO:0000256" key="3">
    <source>
        <dbReference type="ARBA" id="ARBA00022448"/>
    </source>
</evidence>
<evidence type="ECO:0000256" key="2">
    <source>
        <dbReference type="ARBA" id="ARBA00003584"/>
    </source>
</evidence>
<comment type="cofactor">
    <cofactor evidence="1">
        <name>[4Fe-4S] cluster</name>
        <dbReference type="ChEBI" id="CHEBI:49883"/>
    </cofactor>
</comment>
<dbReference type="PROSITE" id="PS00198">
    <property type="entry name" value="4FE4S_FER_1"/>
    <property type="match status" value="1"/>
</dbReference>
<evidence type="ECO:0000256" key="1">
    <source>
        <dbReference type="ARBA" id="ARBA00001966"/>
    </source>
</evidence>
<dbReference type="CDD" id="cd16371">
    <property type="entry name" value="DMSOR_beta_like"/>
    <property type="match status" value="1"/>
</dbReference>
<evidence type="ECO:0000256" key="4">
    <source>
        <dbReference type="ARBA" id="ARBA00022485"/>
    </source>
</evidence>
<dbReference type="PANTHER" id="PTHR43177">
    <property type="entry name" value="PROTEIN NRFC"/>
    <property type="match status" value="1"/>
</dbReference>
<dbReference type="SUPFAM" id="SSF54862">
    <property type="entry name" value="4Fe-4S ferredoxins"/>
    <property type="match status" value="1"/>
</dbReference>
<dbReference type="Pfam" id="PF12797">
    <property type="entry name" value="Fer4_2"/>
    <property type="match status" value="1"/>
</dbReference>
<dbReference type="GO" id="GO:0046872">
    <property type="term" value="F:metal ion binding"/>
    <property type="evidence" value="ECO:0007669"/>
    <property type="project" value="UniProtKB-KW"/>
</dbReference>
<accession>A0A2Z6IB84</accession>
<dbReference type="PROSITE" id="PS51379">
    <property type="entry name" value="4FE4S_FER_2"/>
    <property type="match status" value="3"/>
</dbReference>
<keyword evidence="7" id="KW-0249">Electron transport</keyword>
<dbReference type="InterPro" id="IPR017896">
    <property type="entry name" value="4Fe4S_Fe-S-bd"/>
</dbReference>